<name>A0A1V1P6L7_9BACT</name>
<sequence>MFRCLFINKKELFDDLNRFDESYAPGYYEESDLAMRIRKKGLKVIYQPASVVIHHFAVSANNEKARIEQLEKNQEIFTKKWKSELNQLNKIKLIAFYLPQFHPIPENDLWWGKGFTEWTNVTRAKPNFEGHYQPQLPADLGFYDLRVPEVREEQANLAKKYGIYGFCYYYYWFNGKRLLHTPLDEVLKTGKPDFPFCICWANENWTRCWDGGNSELLMAQQHSHEDDLNFIKNLVPAFNDKRYIRINSKPLLLIYRADLLPNPQKTTEIWRNHCLKEGIGEIFIAYTQSFSLAKGLSVSGFDAGVEFPPHNLGPTIPVPDHNINTNFSGVYYDYKDIVQNFINKPHSKFNIFRSVLPSWDNTARRQNNSHIIINSTPEYYEKWLKNIVNETRAFKFGDEKIVFIVAWNEWAEGNYLEPNTKYGHKYLEATKNALNSYYFTEIT</sequence>
<reference evidence="2" key="1">
    <citation type="submission" date="2012-11" db="EMBL/GenBank/DDBJ databases">
        <authorList>
            <person name="Lucero-Rivera Y.E."/>
            <person name="Tovar-Ramirez D."/>
        </authorList>
    </citation>
    <scope>NUCLEOTIDE SEQUENCE [LARGE SCALE GENOMIC DNA]</scope>
    <source>
        <strain evidence="2">Araruama</strain>
    </source>
</reference>
<dbReference type="CDD" id="cd11579">
    <property type="entry name" value="Glyco_tran_WbsX"/>
    <property type="match status" value="1"/>
</dbReference>
<dbReference type="AlphaFoldDB" id="A0A1V1P6L7"/>
<accession>A0A1V1P6L7</accession>
<dbReference type="Gene3D" id="3.90.550.10">
    <property type="entry name" value="Spore Coat Polysaccharide Biosynthesis Protein SpsA, Chain A"/>
    <property type="match status" value="1"/>
</dbReference>
<dbReference type="PANTHER" id="PTHR41244:SF1">
    <property type="entry name" value="GLYCOSYLTRANSFERASE"/>
    <property type="match status" value="1"/>
</dbReference>
<dbReference type="Gene3D" id="3.20.20.80">
    <property type="entry name" value="Glycosidases"/>
    <property type="match status" value="1"/>
</dbReference>
<dbReference type="Proteomes" id="UP000189670">
    <property type="component" value="Unassembled WGS sequence"/>
</dbReference>
<evidence type="ECO:0000313" key="1">
    <source>
        <dbReference type="EMBL" id="ETR70396.1"/>
    </source>
</evidence>
<gene>
    <name evidence="1" type="ORF">OMM_03267</name>
</gene>
<dbReference type="PANTHER" id="PTHR41244">
    <property type="entry name" value="RHAMNAN SYNTHESIS F"/>
    <property type="match status" value="1"/>
</dbReference>
<organism evidence="1 2">
    <name type="scientific">Candidatus Magnetoglobus multicellularis str. Araruama</name>
    <dbReference type="NCBI Taxonomy" id="890399"/>
    <lineage>
        <taxon>Bacteria</taxon>
        <taxon>Pseudomonadati</taxon>
        <taxon>Thermodesulfobacteriota</taxon>
        <taxon>Desulfobacteria</taxon>
        <taxon>Desulfobacterales</taxon>
        <taxon>Desulfobacteraceae</taxon>
        <taxon>Candidatus Magnetoglobus</taxon>
    </lineage>
</organism>
<dbReference type="Pfam" id="PF14307">
    <property type="entry name" value="Glyco_tran_WbsX"/>
    <property type="match status" value="1"/>
</dbReference>
<evidence type="ECO:0000313" key="2">
    <source>
        <dbReference type="Proteomes" id="UP000189670"/>
    </source>
</evidence>
<comment type="caution">
    <text evidence="1">The sequence shown here is derived from an EMBL/GenBank/DDBJ whole genome shotgun (WGS) entry which is preliminary data.</text>
</comment>
<dbReference type="InterPro" id="IPR032719">
    <property type="entry name" value="WbsX"/>
</dbReference>
<dbReference type="InterPro" id="IPR029044">
    <property type="entry name" value="Nucleotide-diphossugar_trans"/>
</dbReference>
<dbReference type="SUPFAM" id="SSF53448">
    <property type="entry name" value="Nucleotide-diphospho-sugar transferases"/>
    <property type="match status" value="1"/>
</dbReference>
<dbReference type="EMBL" id="ATBP01000431">
    <property type="protein sequence ID" value="ETR70396.1"/>
    <property type="molecule type" value="Genomic_DNA"/>
</dbReference>
<proteinExistence type="predicted"/>
<protein>
    <submittedName>
        <fullName evidence="1">Polysaccharide biosynthesis protein</fullName>
    </submittedName>
</protein>